<dbReference type="Pfam" id="PF01663">
    <property type="entry name" value="Phosphodiest"/>
    <property type="match status" value="1"/>
</dbReference>
<dbReference type="PANTHER" id="PTHR23071:SF1">
    <property type="entry name" value="GPI ETHANOLAMINE PHOSPHATE TRANSFERASE 3"/>
    <property type="match status" value="1"/>
</dbReference>
<keyword evidence="5 12" id="KW-0808">Transferase</keyword>
<keyword evidence="7" id="KW-0256">Endoplasmic reticulum</keyword>
<keyword evidence="10" id="KW-0325">Glycoprotein</keyword>
<keyword evidence="13" id="KW-1185">Reference proteome</keyword>
<feature type="transmembrane region" description="Helical" evidence="11">
    <location>
        <begin position="817"/>
        <end position="836"/>
    </location>
</feature>
<feature type="transmembrane region" description="Helical" evidence="11">
    <location>
        <begin position="622"/>
        <end position="641"/>
    </location>
</feature>
<dbReference type="SUPFAM" id="SSF53649">
    <property type="entry name" value="Alkaline phosphatase-like"/>
    <property type="match status" value="1"/>
</dbReference>
<organism evidence="12">
    <name type="scientific">Sipha flava</name>
    <name type="common">yellow sugarcane aphid</name>
    <dbReference type="NCBI Taxonomy" id="143950"/>
    <lineage>
        <taxon>Eukaryota</taxon>
        <taxon>Metazoa</taxon>
        <taxon>Ecdysozoa</taxon>
        <taxon>Arthropoda</taxon>
        <taxon>Hexapoda</taxon>
        <taxon>Insecta</taxon>
        <taxon>Pterygota</taxon>
        <taxon>Neoptera</taxon>
        <taxon>Paraneoptera</taxon>
        <taxon>Hemiptera</taxon>
        <taxon>Sternorrhyncha</taxon>
        <taxon>Aphidomorpha</taxon>
        <taxon>Aphidoidea</taxon>
        <taxon>Aphididae</taxon>
        <taxon>Sipha</taxon>
    </lineage>
</organism>
<dbReference type="AlphaFoldDB" id="A0A2S2QXM7"/>
<evidence type="ECO:0000256" key="8">
    <source>
        <dbReference type="ARBA" id="ARBA00022989"/>
    </source>
</evidence>
<evidence type="ECO:0000313" key="13">
    <source>
        <dbReference type="Proteomes" id="UP000694846"/>
    </source>
</evidence>
<evidence type="ECO:0000256" key="9">
    <source>
        <dbReference type="ARBA" id="ARBA00023136"/>
    </source>
</evidence>
<evidence type="ECO:0000256" key="5">
    <source>
        <dbReference type="ARBA" id="ARBA00022679"/>
    </source>
</evidence>
<keyword evidence="6 11" id="KW-0812">Transmembrane</keyword>
<evidence type="ECO:0000256" key="3">
    <source>
        <dbReference type="ARBA" id="ARBA00008695"/>
    </source>
</evidence>
<dbReference type="GO" id="GO:0005789">
    <property type="term" value="C:endoplasmic reticulum membrane"/>
    <property type="evidence" value="ECO:0007669"/>
    <property type="project" value="UniProtKB-SubCell"/>
</dbReference>
<evidence type="ECO:0000256" key="4">
    <source>
        <dbReference type="ARBA" id="ARBA00022502"/>
    </source>
</evidence>
<dbReference type="OrthoDB" id="272139at2759"/>
<dbReference type="EMBL" id="GGMS01013272">
    <property type="protein sequence ID" value="MBY82475.1"/>
    <property type="molecule type" value="Transcribed_RNA"/>
</dbReference>
<evidence type="ECO:0000256" key="11">
    <source>
        <dbReference type="SAM" id="Phobius"/>
    </source>
</evidence>
<dbReference type="InterPro" id="IPR017850">
    <property type="entry name" value="Alkaline_phosphatase_core_sf"/>
</dbReference>
<reference evidence="14" key="2">
    <citation type="submission" date="2025-04" db="UniProtKB">
        <authorList>
            <consortium name="RefSeq"/>
        </authorList>
    </citation>
    <scope>IDENTIFICATION</scope>
    <source>
        <tissue evidence="14">Whole body</tissue>
    </source>
</reference>
<dbReference type="Proteomes" id="UP000694846">
    <property type="component" value="Unplaced"/>
</dbReference>
<feature type="transmembrane region" description="Helical" evidence="11">
    <location>
        <begin position="449"/>
        <end position="468"/>
    </location>
</feature>
<evidence type="ECO:0000256" key="7">
    <source>
        <dbReference type="ARBA" id="ARBA00022824"/>
    </source>
</evidence>
<keyword evidence="4" id="KW-0337">GPI-anchor biosynthesis</keyword>
<dbReference type="RefSeq" id="XP_025423021.1">
    <property type="nucleotide sequence ID" value="XM_025567236.1"/>
</dbReference>
<proteinExistence type="inferred from homology"/>
<evidence type="ECO:0000313" key="12">
    <source>
        <dbReference type="EMBL" id="MBY82475.1"/>
    </source>
</evidence>
<dbReference type="InterPro" id="IPR037675">
    <property type="entry name" value="PIG-O_N"/>
</dbReference>
<dbReference type="GO" id="GO:0051377">
    <property type="term" value="F:mannose-ethanolamine phosphotransferase activity"/>
    <property type="evidence" value="ECO:0007669"/>
    <property type="project" value="InterPro"/>
</dbReference>
<feature type="transmembrane region" description="Helical" evidence="11">
    <location>
        <begin position="686"/>
        <end position="707"/>
    </location>
</feature>
<feature type="transmembrane region" description="Helical" evidence="11">
    <location>
        <begin position="474"/>
        <end position="500"/>
    </location>
</feature>
<reference evidence="12" key="1">
    <citation type="submission" date="2018-04" db="EMBL/GenBank/DDBJ databases">
        <title>Transcriptome assembly of Sipha flava.</title>
        <authorList>
            <person name="Scully E.D."/>
            <person name="Geib S.M."/>
            <person name="Palmer N.A."/>
            <person name="Koch K."/>
            <person name="Bradshaw J."/>
            <person name="Heng-Moss T."/>
            <person name="Sarath G."/>
        </authorList>
    </citation>
    <scope>NUCLEOTIDE SEQUENCE</scope>
</reference>
<feature type="transmembrane region" description="Helical" evidence="11">
    <location>
        <begin position="576"/>
        <end position="602"/>
    </location>
</feature>
<keyword evidence="9 11" id="KW-0472">Membrane</keyword>
<feature type="transmembrane region" description="Helical" evidence="11">
    <location>
        <begin position="512"/>
        <end position="531"/>
    </location>
</feature>
<dbReference type="PANTHER" id="PTHR23071">
    <property type="entry name" value="PHOSPHATIDYLINOSITOL GLYCAN"/>
    <property type="match status" value="1"/>
</dbReference>
<name>A0A2S2QXM7_9HEMI</name>
<dbReference type="CDD" id="cd16023">
    <property type="entry name" value="GPI_EPT_3"/>
    <property type="match status" value="1"/>
</dbReference>
<feature type="transmembrane region" description="Helical" evidence="11">
    <location>
        <begin position="7"/>
        <end position="30"/>
    </location>
</feature>
<sequence>MCLVLKYLFLLVWLIYTFASIILLFGKGLLLHRDVLPNKSACNNNVDSLRQLTQNCTNTNTKVVIIIVDALRHDFVVPSELDTPYTNKITVFRDILASYPSRSRLYKFIADPPTTTMQRLTALTTGSLPTFIDVGSNFASEELTEDNVIDQLVNNGKKVVFMGDDTWASLFPRRFYRNYTYPSFNVWDLDSVDEGIKKNLYPEIVKDDWDVLIAHFLGVDHCGHRYGPNHKEMERKLSEINIILRDILKEILGRENIILFVLGDHGMTSTGDHGGESENELTSALFVLSSSEELQPKTESDIKQVDLVPTLSTLMGVPIPFSNIGSLIKSALPQNFHLVNSIWRNAKQINDYLTTYSLQNDELNDKHINFIKDTFNMLDVQQSSNTFVKSCENFMQLSRRACEEVWIRFDESSIHKGLLLMFVSLYFSFLLVGSSALDHYDKITGKQVLIIFSIILPLNISAFLFYFYKVIHITVVFFVTGFIGTIFLAIFCVVVWPSLTQDFLSTNKPDQILLRIFTVSTTLGFFSNSYIIEESYVLHTSFVLLLWYLVIKFKLENKKTWFRNKIKPKHFSLKHWITSLNCKVIWCSIVLCGILRFSHLFWQCREEQGWCFEDGSQIKSGNSVISIAVIITFVIIVHKLLKCSGNLTGYSLNVYLSSILPRVATVMLAVHWIFDSSFQRGKTLPYVAYLPNVILLLTVILIIILFISPLLIHYVDLQEGETNLSKNLYEMICRIFKNIVKMQLGPSIRGYPIVYGLATVYSATFLIFSMLLCIIGGLIFGYVYAVSATIMIISIWILAMIVSVIRHNQCTKINELYTVNWLYILLWTLSSSYWFYGTGHNPSFPAIHWNAAFVIQSKVENNTWLPGFLILTNTFFSQAVHAFLLPLLLICPFSIHGAWSGKSLPPKDENEQTMARGELLLAEKSRQMIHGAFDLTVKYILANCFRVAMVMAATTIHSRHLMMWKIFAPKLIFEGIALFITLPFSLFGFILMYRVTQHINVLFERIMSQHSS</sequence>
<feature type="transmembrane region" description="Helical" evidence="11">
    <location>
        <begin position="537"/>
        <end position="555"/>
    </location>
</feature>
<evidence type="ECO:0000256" key="2">
    <source>
        <dbReference type="ARBA" id="ARBA00004687"/>
    </source>
</evidence>
<keyword evidence="8 11" id="KW-1133">Transmembrane helix</keyword>
<evidence type="ECO:0000256" key="10">
    <source>
        <dbReference type="ARBA" id="ARBA00023180"/>
    </source>
</evidence>
<evidence type="ECO:0000256" key="6">
    <source>
        <dbReference type="ARBA" id="ARBA00022692"/>
    </source>
</evidence>
<dbReference type="InterPro" id="IPR039524">
    <property type="entry name" value="PIGO/GPI13"/>
</dbReference>
<feature type="transmembrane region" description="Helical" evidence="11">
    <location>
        <begin position="875"/>
        <end position="895"/>
    </location>
</feature>
<accession>A0A2S2QXM7</accession>
<feature type="transmembrane region" description="Helical" evidence="11">
    <location>
        <begin position="753"/>
        <end position="779"/>
    </location>
</feature>
<feature type="transmembrane region" description="Helical" evidence="11">
    <location>
        <begin position="971"/>
        <end position="993"/>
    </location>
</feature>
<comment type="subcellular location">
    <subcellularLocation>
        <location evidence="1">Endoplasmic reticulum membrane</location>
        <topology evidence="1">Multi-pass membrane protein</topology>
    </subcellularLocation>
</comment>
<dbReference type="InterPro" id="IPR002591">
    <property type="entry name" value="Phosphodiest/P_Trfase"/>
</dbReference>
<feature type="transmembrane region" description="Helical" evidence="11">
    <location>
        <begin position="417"/>
        <end position="437"/>
    </location>
</feature>
<comment type="similarity">
    <text evidence="3">Belongs to the PIGG/PIGN/PIGO family. PIGO subfamily.</text>
</comment>
<gene>
    <name evidence="12" type="primary">PIGO</name>
    <name evidence="14" type="synonym">LOC112692540</name>
    <name evidence="12" type="ORF">g.164740</name>
</gene>
<comment type="pathway">
    <text evidence="2">Glycolipid biosynthesis; glycosylphosphatidylinositol-anchor biosynthesis.</text>
</comment>
<feature type="transmembrane region" description="Helical" evidence="11">
    <location>
        <begin position="785"/>
        <end position="805"/>
    </location>
</feature>
<feature type="transmembrane region" description="Helical" evidence="11">
    <location>
        <begin position="653"/>
        <end position="674"/>
    </location>
</feature>
<dbReference type="GO" id="GO:0006506">
    <property type="term" value="P:GPI anchor biosynthetic process"/>
    <property type="evidence" value="ECO:0007669"/>
    <property type="project" value="UniProtKB-UniPathway"/>
</dbReference>
<dbReference type="Gene3D" id="3.40.720.10">
    <property type="entry name" value="Alkaline Phosphatase, subunit A"/>
    <property type="match status" value="1"/>
</dbReference>
<protein>
    <submittedName>
        <fullName evidence="12 14">GPI ethanolamine phosphate transferase 3</fullName>
    </submittedName>
</protein>
<evidence type="ECO:0000313" key="14">
    <source>
        <dbReference type="RefSeq" id="XP_025423021.1"/>
    </source>
</evidence>
<dbReference type="UniPathway" id="UPA00196"/>
<evidence type="ECO:0000256" key="1">
    <source>
        <dbReference type="ARBA" id="ARBA00004477"/>
    </source>
</evidence>